<dbReference type="InterPro" id="IPR054694">
    <property type="entry name" value="Parkin-like_IBR"/>
</dbReference>
<keyword evidence="5" id="KW-0479">Metal-binding</keyword>
<dbReference type="EC" id="2.3.2.31" evidence="3"/>
<feature type="region of interest" description="Disordered" evidence="10">
    <location>
        <begin position="424"/>
        <end position="483"/>
    </location>
</feature>
<dbReference type="SMART" id="SM00647">
    <property type="entry name" value="IBR"/>
    <property type="match status" value="2"/>
</dbReference>
<dbReference type="GO" id="GO:0008270">
    <property type="term" value="F:zinc ion binding"/>
    <property type="evidence" value="ECO:0007669"/>
    <property type="project" value="UniProtKB-KW"/>
</dbReference>
<dbReference type="PANTHER" id="PTHR11685">
    <property type="entry name" value="RBR FAMILY RING FINGER AND IBR DOMAIN-CONTAINING"/>
    <property type="match status" value="1"/>
</dbReference>
<gene>
    <name evidence="12" type="ORF">POVCU2_0019610</name>
</gene>
<feature type="domain" description="RING-type" evidence="11">
    <location>
        <begin position="196"/>
        <end position="417"/>
    </location>
</feature>
<evidence type="ECO:0000256" key="2">
    <source>
        <dbReference type="ARBA" id="ARBA00004906"/>
    </source>
</evidence>
<protein>
    <recommendedName>
        <fullName evidence="3">RBR-type E3 ubiquitin transferase</fullName>
        <ecNumber evidence="3">2.3.2.31</ecNumber>
    </recommendedName>
</protein>
<keyword evidence="8" id="KW-0833">Ubl conjugation pathway</keyword>
<feature type="compositionally biased region" description="Basic and acidic residues" evidence="10">
    <location>
        <begin position="424"/>
        <end position="469"/>
    </location>
</feature>
<sequence>MNIPTEKTNNLLDVTIELGKDKKMKVVRKVVGFNLQTPRTTSNHATHSIGECSRSDEDNPEEGIEIYLDYFRKNYAKFEETNLYIVHTQADIREKMEEVIADVMNLTNVKYNYAYCLLKSYNFNSNILIEDWFRDSMQVLTKAGLNHLYEEELFKQVETDEEPPRIIGEVHRDDEKWIHPLESKLIEKDGSTIERGKYLCPVLLSEYDMTDTYALRCGHRYSKECWAGYLKTSVESEFEEDILNKQCINGECKVFVKKNDWKILCDEMVYKRYKQVLLNIYIRTNPNLSKCPNGSCEYVVELLTLDEVSSNTNGRYNRGSTPLCRCGYQFCFACSRESHRPVTCIMVDRWNDLLKKDDNNVAWMKIHTKRCPSCYKSIEKASGCMKVKCICGFSFCWLCLEKWTNHKGGFYKCNKYIENKKEGNKEGKERGKEMIGERVEKSAEEKEKERAEEKVEERAEEKVEERAEENVEESMGEGAEERMGERVVEKRDAHFFLKKYNHYKTRFDAHEHGEHFSIKTQLLFLHRFCKESHIDVHKMKTFLDAIIQTIKCRQILKWSYAYSYFANWKDDNKKYFFEYHQGELEKNLDILQRKMENINIFQMVKSRDDKTERQVEDLTKAVHMYFKNFCQFVEGDLTC</sequence>
<dbReference type="SUPFAM" id="SSF57850">
    <property type="entry name" value="RING/U-box"/>
    <property type="match status" value="3"/>
</dbReference>
<dbReference type="InterPro" id="IPR002867">
    <property type="entry name" value="IBR_dom"/>
</dbReference>
<accession>A0A1A8VWJ9</accession>
<evidence type="ECO:0000256" key="6">
    <source>
        <dbReference type="ARBA" id="ARBA00022737"/>
    </source>
</evidence>
<organism evidence="12 13">
    <name type="scientific">Plasmodium ovale curtisi</name>
    <dbReference type="NCBI Taxonomy" id="864141"/>
    <lineage>
        <taxon>Eukaryota</taxon>
        <taxon>Sar</taxon>
        <taxon>Alveolata</taxon>
        <taxon>Apicomplexa</taxon>
        <taxon>Aconoidasida</taxon>
        <taxon>Haemosporida</taxon>
        <taxon>Plasmodiidae</taxon>
        <taxon>Plasmodium</taxon>
        <taxon>Plasmodium (Plasmodium)</taxon>
    </lineage>
</organism>
<keyword evidence="7" id="KW-0863">Zinc-finger</keyword>
<keyword evidence="4" id="KW-0808">Transferase</keyword>
<dbReference type="VEuPathDB" id="PlasmoDB:PocGH01_08044100"/>
<evidence type="ECO:0000256" key="8">
    <source>
        <dbReference type="ARBA" id="ARBA00022786"/>
    </source>
</evidence>
<evidence type="ECO:0000256" key="4">
    <source>
        <dbReference type="ARBA" id="ARBA00022679"/>
    </source>
</evidence>
<evidence type="ECO:0000256" key="3">
    <source>
        <dbReference type="ARBA" id="ARBA00012251"/>
    </source>
</evidence>
<dbReference type="InterPro" id="IPR044066">
    <property type="entry name" value="TRIAD_supradom"/>
</dbReference>
<evidence type="ECO:0000256" key="10">
    <source>
        <dbReference type="SAM" id="MobiDB-lite"/>
    </source>
</evidence>
<evidence type="ECO:0000256" key="9">
    <source>
        <dbReference type="ARBA" id="ARBA00022833"/>
    </source>
</evidence>
<keyword evidence="9" id="KW-0862">Zinc</keyword>
<dbReference type="AlphaFoldDB" id="A0A1A8VWJ9"/>
<dbReference type="EMBL" id="FLQU01000252">
    <property type="protein sequence ID" value="SBS83215.1"/>
    <property type="molecule type" value="Genomic_DNA"/>
</dbReference>
<dbReference type="GO" id="GO:0061630">
    <property type="term" value="F:ubiquitin protein ligase activity"/>
    <property type="evidence" value="ECO:0007669"/>
    <property type="project" value="UniProtKB-EC"/>
</dbReference>
<keyword evidence="6" id="KW-0677">Repeat</keyword>
<dbReference type="Gene3D" id="3.30.40.10">
    <property type="entry name" value="Zinc/RING finger domain, C3HC4 (zinc finger)"/>
    <property type="match status" value="1"/>
</dbReference>
<evidence type="ECO:0000259" key="11">
    <source>
        <dbReference type="PROSITE" id="PS51873"/>
    </source>
</evidence>
<dbReference type="InterPro" id="IPR013083">
    <property type="entry name" value="Znf_RING/FYVE/PHD"/>
</dbReference>
<name>A0A1A8VWJ9_PLAOA</name>
<proteinExistence type="predicted"/>
<evidence type="ECO:0000256" key="5">
    <source>
        <dbReference type="ARBA" id="ARBA00022723"/>
    </source>
</evidence>
<dbReference type="GO" id="GO:0016567">
    <property type="term" value="P:protein ubiquitination"/>
    <property type="evidence" value="ECO:0007669"/>
    <property type="project" value="InterPro"/>
</dbReference>
<dbReference type="Proteomes" id="UP000078560">
    <property type="component" value="Unassembled WGS sequence"/>
</dbReference>
<dbReference type="Gene3D" id="1.20.120.1750">
    <property type="match status" value="1"/>
</dbReference>
<dbReference type="InterPro" id="IPR031127">
    <property type="entry name" value="E3_UB_ligase_RBR"/>
</dbReference>
<evidence type="ECO:0000313" key="12">
    <source>
        <dbReference type="EMBL" id="SBS83215.1"/>
    </source>
</evidence>
<dbReference type="Pfam" id="PF01485">
    <property type="entry name" value="IBR"/>
    <property type="match status" value="1"/>
</dbReference>
<dbReference type="PROSITE" id="PS51873">
    <property type="entry name" value="TRIAD"/>
    <property type="match status" value="1"/>
</dbReference>
<evidence type="ECO:0000256" key="1">
    <source>
        <dbReference type="ARBA" id="ARBA00001798"/>
    </source>
</evidence>
<evidence type="ECO:0000313" key="13">
    <source>
        <dbReference type="Proteomes" id="UP000078560"/>
    </source>
</evidence>
<comment type="pathway">
    <text evidence="2">Protein modification; protein ubiquitination.</text>
</comment>
<evidence type="ECO:0000256" key="7">
    <source>
        <dbReference type="ARBA" id="ARBA00022771"/>
    </source>
</evidence>
<reference evidence="13" key="1">
    <citation type="submission" date="2016-05" db="EMBL/GenBank/DDBJ databases">
        <authorList>
            <person name="Naeem Raeece"/>
        </authorList>
    </citation>
    <scope>NUCLEOTIDE SEQUENCE [LARGE SCALE GENOMIC DNA]</scope>
</reference>
<dbReference type="Pfam" id="PF22605">
    <property type="entry name" value="IBR_2"/>
    <property type="match status" value="1"/>
</dbReference>
<comment type="catalytic activity">
    <reaction evidence="1">
        <text>[E2 ubiquitin-conjugating enzyme]-S-ubiquitinyl-L-cysteine + [acceptor protein]-L-lysine = [E2 ubiquitin-conjugating enzyme]-L-cysteine + [acceptor protein]-N(6)-ubiquitinyl-L-lysine.</text>
        <dbReference type="EC" id="2.3.2.31"/>
    </reaction>
</comment>